<name>A0AAW0TYE1_SCYPA</name>
<accession>A0AAW0TYE1</accession>
<feature type="region of interest" description="Disordered" evidence="3">
    <location>
        <begin position="270"/>
        <end position="301"/>
    </location>
</feature>
<dbReference type="InterPro" id="IPR051217">
    <property type="entry name" value="Insect_Cuticle_Struc_Prot"/>
</dbReference>
<dbReference type="PANTHER" id="PTHR12236:SF79">
    <property type="entry name" value="CUTICULAR PROTEIN 50CB-RELATED"/>
    <property type="match status" value="1"/>
</dbReference>
<organism evidence="5 6">
    <name type="scientific">Scylla paramamosain</name>
    <name type="common">Mud crab</name>
    <dbReference type="NCBI Taxonomy" id="85552"/>
    <lineage>
        <taxon>Eukaryota</taxon>
        <taxon>Metazoa</taxon>
        <taxon>Ecdysozoa</taxon>
        <taxon>Arthropoda</taxon>
        <taxon>Crustacea</taxon>
        <taxon>Multicrustacea</taxon>
        <taxon>Malacostraca</taxon>
        <taxon>Eumalacostraca</taxon>
        <taxon>Eucarida</taxon>
        <taxon>Decapoda</taxon>
        <taxon>Pleocyemata</taxon>
        <taxon>Brachyura</taxon>
        <taxon>Eubrachyura</taxon>
        <taxon>Portunoidea</taxon>
        <taxon>Portunidae</taxon>
        <taxon>Portuninae</taxon>
        <taxon>Scylla</taxon>
    </lineage>
</organism>
<feature type="compositionally biased region" description="Low complexity" evidence="3">
    <location>
        <begin position="279"/>
        <end position="298"/>
    </location>
</feature>
<feature type="compositionally biased region" description="Polar residues" evidence="3">
    <location>
        <begin position="1155"/>
        <end position="1164"/>
    </location>
</feature>
<feature type="region of interest" description="Disordered" evidence="3">
    <location>
        <begin position="373"/>
        <end position="393"/>
    </location>
</feature>
<feature type="compositionally biased region" description="Pro residues" evidence="3">
    <location>
        <begin position="888"/>
        <end position="898"/>
    </location>
</feature>
<dbReference type="Proteomes" id="UP001487740">
    <property type="component" value="Unassembled WGS sequence"/>
</dbReference>
<feature type="region of interest" description="Disordered" evidence="3">
    <location>
        <begin position="1"/>
        <end position="45"/>
    </location>
</feature>
<keyword evidence="1 2" id="KW-0193">Cuticle</keyword>
<dbReference type="PROSITE" id="PS51155">
    <property type="entry name" value="CHIT_BIND_RR_2"/>
    <property type="match status" value="5"/>
</dbReference>
<dbReference type="Pfam" id="PF00379">
    <property type="entry name" value="Chitin_bind_4"/>
    <property type="match status" value="5"/>
</dbReference>
<dbReference type="InterPro" id="IPR000618">
    <property type="entry name" value="Insect_cuticle"/>
</dbReference>
<feature type="compositionally biased region" description="Basic residues" evidence="3">
    <location>
        <begin position="1"/>
        <end position="20"/>
    </location>
</feature>
<proteinExistence type="predicted"/>
<feature type="region of interest" description="Disordered" evidence="3">
    <location>
        <begin position="539"/>
        <end position="565"/>
    </location>
</feature>
<dbReference type="AlphaFoldDB" id="A0AAW0TYE1"/>
<dbReference type="EMBL" id="JARAKH010000022">
    <property type="protein sequence ID" value="KAK8392774.1"/>
    <property type="molecule type" value="Genomic_DNA"/>
</dbReference>
<feature type="compositionally biased region" description="Pro residues" evidence="3">
    <location>
        <begin position="651"/>
        <end position="662"/>
    </location>
</feature>
<feature type="region of interest" description="Disordered" evidence="3">
    <location>
        <begin position="650"/>
        <end position="704"/>
    </location>
</feature>
<sequence>MMTKKINKNKNKNKDKKKKQKKDDDDDEADDDDEDDNDEEEEPHSYHRLSLPAFLLALLHTIISAVLSSLLQKIILLLPLTSSVLVTSAPRNSRRYYISGPRGRAATSPRRTSAPDMALKLILLSAFVAVAFADTAPYRPPPPPPTYSAPAPSYNAPQPVSPPKYDFSWNVKDDPSGNDYGHQEGRDGYDTQGSYYVQLPDGRLQEVTYTVNGDSGFVAQVTATPLPSVYKRRRGRAASSLHRASRTDMALKLVLLSALMAVALADTAPYRPPPPSPPQTYSAPAPSYSAPAQSYNAPQPVSPPKYDFSWNVKDDFSGNDYGHQEGRDGYDTQGSYYVQLPDGRLQEVTYTVNGDSGFVAQVNYQGEAQYPTQQGYGSAPSYQAPAPSYQQPRPSYANESAFLLSVLVTPAPRSHTRHYISRERGRTATSPRRTSAPDMALKRTNNTTTNFITTTTTTTPHTQYSHHPTHGNTPTHHDNASQRVLQATLIPLPPPARPPVRPRGCCLADRAPLQATPSPPPPTYSAPCPIPTAHPSQCWNVKDDPSGNDYGHQESRDGYDTQGSYYVQLPDGRLQEVTLHSQRRLRLRGPVTIPSLCGQAVRATPSPPSLYKQTDRQNSHQSPTHLSPDMALKLVLLSALVAAALADRAPYRPPPPPPPPTYSAPAPSYSAPQPVSPPKYDFSWNVKDDPSGNDYGHQEGRNGYDTQGSYYVQLPDGRLQEVTYTVNGDSGFVAQVNYQGEAQNESAFLLSVLVTPAPRSHTRHYISRERGRTATSPRRTSAPDMALKVLPPSCRAHTGPNADNTPHVPHPTLHNTSCLHTTHASPPHPQHTAPNTSPQRTNNTTTNFITTTTTTTPHTQYSHHPTHGNTPTHHDNASQRVLQATLIPLPPPARPPVRPRGCCSRRQGSLQATPPPPPPTYSAPAPSYSAPQPVSPPKYDFSWNVKDDPSGNDYGHQESRDGYDTQGSYYVQLPDGRLQEVTYTVNGDSGFVAQVNYQGEAHSSSCPPSWLPPSPTGLPYRPPLPPPPPTLQRSRPIPTAHPSQCWNVKDDPSGNDYGHQEGRNGYDTQGSYYVQLPDGRLQEVTYTVNGDSGFVAQKTSSARRKKEGKGRLQEVTYTVNGDSGFVAQVNYQGEAQYPTQQGYGSAPSYQAPAPSYQQPRPSYA</sequence>
<feature type="region of interest" description="Disordered" evidence="3">
    <location>
        <begin position="598"/>
        <end position="626"/>
    </location>
</feature>
<protein>
    <recommendedName>
        <fullName evidence="7">Pro-resilin</fullName>
    </recommendedName>
</protein>
<keyword evidence="4" id="KW-0472">Membrane</keyword>
<keyword evidence="4" id="KW-1133">Transmembrane helix</keyword>
<keyword evidence="6" id="KW-1185">Reference proteome</keyword>
<comment type="caution">
    <text evidence="5">The sequence shown here is derived from an EMBL/GenBank/DDBJ whole genome shotgun (WGS) entry which is preliminary data.</text>
</comment>
<feature type="compositionally biased region" description="Low complexity" evidence="3">
    <location>
        <begin position="663"/>
        <end position="673"/>
    </location>
</feature>
<feature type="compositionally biased region" description="Low complexity" evidence="3">
    <location>
        <begin position="841"/>
        <end position="856"/>
    </location>
</feature>
<feature type="compositionally biased region" description="Acidic residues" evidence="3">
    <location>
        <begin position="24"/>
        <end position="42"/>
    </location>
</feature>
<feature type="region of interest" description="Disordered" evidence="3">
    <location>
        <begin position="1138"/>
        <end position="1164"/>
    </location>
</feature>
<feature type="region of interest" description="Disordered" evidence="3">
    <location>
        <begin position="761"/>
        <end position="781"/>
    </location>
</feature>
<evidence type="ECO:0000256" key="4">
    <source>
        <dbReference type="SAM" id="Phobius"/>
    </source>
</evidence>
<feature type="compositionally biased region" description="Basic and acidic residues" evidence="3">
    <location>
        <begin position="686"/>
        <end position="702"/>
    </location>
</feature>
<evidence type="ECO:0000313" key="5">
    <source>
        <dbReference type="EMBL" id="KAK8392774.1"/>
    </source>
</evidence>
<gene>
    <name evidence="5" type="ORF">O3P69_014894</name>
</gene>
<feature type="compositionally biased region" description="Basic and acidic residues" evidence="3">
    <location>
        <begin position="1048"/>
        <end position="1064"/>
    </location>
</feature>
<evidence type="ECO:0000256" key="3">
    <source>
        <dbReference type="SAM" id="MobiDB-lite"/>
    </source>
</evidence>
<evidence type="ECO:0000256" key="1">
    <source>
        <dbReference type="ARBA" id="ARBA00022460"/>
    </source>
</evidence>
<evidence type="ECO:0000313" key="6">
    <source>
        <dbReference type="Proteomes" id="UP001487740"/>
    </source>
</evidence>
<feature type="compositionally biased region" description="Basic and acidic residues" evidence="3">
    <location>
        <begin position="945"/>
        <end position="963"/>
    </location>
</feature>
<evidence type="ECO:0000256" key="2">
    <source>
        <dbReference type="PROSITE-ProRule" id="PRU00497"/>
    </source>
</evidence>
<feature type="compositionally biased region" description="Low complexity" evidence="3">
    <location>
        <begin position="922"/>
        <end position="932"/>
    </location>
</feature>
<feature type="compositionally biased region" description="Pro residues" evidence="3">
    <location>
        <begin position="1009"/>
        <end position="1030"/>
    </location>
</feature>
<evidence type="ECO:0008006" key="7">
    <source>
        <dbReference type="Google" id="ProtNLM"/>
    </source>
</evidence>
<feature type="region of interest" description="Disordered" evidence="3">
    <location>
        <begin position="415"/>
        <end position="435"/>
    </location>
</feature>
<dbReference type="GO" id="GO:0031012">
    <property type="term" value="C:extracellular matrix"/>
    <property type="evidence" value="ECO:0007669"/>
    <property type="project" value="TreeGrafter"/>
</dbReference>
<feature type="transmembrane region" description="Helical" evidence="4">
    <location>
        <begin position="53"/>
        <end position="75"/>
    </location>
</feature>
<dbReference type="GO" id="GO:0005615">
    <property type="term" value="C:extracellular space"/>
    <property type="evidence" value="ECO:0007669"/>
    <property type="project" value="TreeGrafter"/>
</dbReference>
<feature type="region of interest" description="Disordered" evidence="3">
    <location>
        <begin position="816"/>
        <end position="968"/>
    </location>
</feature>
<reference evidence="5 6" key="1">
    <citation type="submission" date="2023-03" db="EMBL/GenBank/DDBJ databases">
        <title>High-quality genome of Scylla paramamosain provides insights in environmental adaptation.</title>
        <authorList>
            <person name="Zhang L."/>
        </authorList>
    </citation>
    <scope>NUCLEOTIDE SEQUENCE [LARGE SCALE GENOMIC DNA]</scope>
    <source>
        <strain evidence="5">LZ_2023a</strain>
        <tissue evidence="5">Muscle</tissue>
    </source>
</reference>
<keyword evidence="4" id="KW-0812">Transmembrane</keyword>
<dbReference type="PANTHER" id="PTHR12236">
    <property type="entry name" value="STRUCTURAL CONTITUENT OF CUTICLE"/>
    <property type="match status" value="1"/>
</dbReference>
<feature type="region of interest" description="Disordered" evidence="3">
    <location>
        <begin position="1002"/>
        <end position="1068"/>
    </location>
</feature>
<dbReference type="GO" id="GO:0042302">
    <property type="term" value="F:structural constituent of cuticle"/>
    <property type="evidence" value="ECO:0007669"/>
    <property type="project" value="UniProtKB-UniRule"/>
</dbReference>
<feature type="region of interest" description="Disordered" evidence="3">
    <location>
        <begin position="455"/>
        <end position="478"/>
    </location>
</feature>
<feature type="compositionally biased region" description="Basic and acidic residues" evidence="3">
    <location>
        <begin position="541"/>
        <end position="559"/>
    </location>
</feature>